<name>A0A940YDI7_9BURK</name>
<evidence type="ECO:0000313" key="1">
    <source>
        <dbReference type="EMBL" id="MBQ0931166.1"/>
    </source>
</evidence>
<protein>
    <submittedName>
        <fullName evidence="1">Uncharacterized protein</fullName>
    </submittedName>
</protein>
<dbReference type="EMBL" id="JAGQDD010000007">
    <property type="protein sequence ID" value="MBQ0931166.1"/>
    <property type="molecule type" value="Genomic_DNA"/>
</dbReference>
<reference evidence="1 2" key="1">
    <citation type="submission" date="2021-04" db="EMBL/GenBank/DDBJ databases">
        <title>The genome sequence of Ideonella sp. 3Y2.</title>
        <authorList>
            <person name="Liu Y."/>
        </authorList>
    </citation>
    <scope>NUCLEOTIDE SEQUENCE [LARGE SCALE GENOMIC DNA]</scope>
    <source>
        <strain evidence="1 2">3Y2</strain>
    </source>
</reference>
<dbReference type="AlphaFoldDB" id="A0A940YDI7"/>
<evidence type="ECO:0000313" key="2">
    <source>
        <dbReference type="Proteomes" id="UP000676246"/>
    </source>
</evidence>
<dbReference type="Proteomes" id="UP000676246">
    <property type="component" value="Unassembled WGS sequence"/>
</dbReference>
<organism evidence="1 2">
    <name type="scientific">Ideonella alba</name>
    <dbReference type="NCBI Taxonomy" id="2824118"/>
    <lineage>
        <taxon>Bacteria</taxon>
        <taxon>Pseudomonadati</taxon>
        <taxon>Pseudomonadota</taxon>
        <taxon>Betaproteobacteria</taxon>
        <taxon>Burkholderiales</taxon>
        <taxon>Sphaerotilaceae</taxon>
        <taxon>Ideonella</taxon>
    </lineage>
</organism>
<accession>A0A940YDI7</accession>
<comment type="caution">
    <text evidence="1">The sequence shown here is derived from an EMBL/GenBank/DDBJ whole genome shotgun (WGS) entry which is preliminary data.</text>
</comment>
<gene>
    <name evidence="1" type="ORF">KAK03_11775</name>
</gene>
<sequence>MTHPDLDLPVFGRASRHGCESSSSVELPGQSAIGRVGALLFDHLDLQAGAGEPLNGWRIEVVSIPLLRPSRRRIRVTVRGQLMVVCKGWARVGLSCESRQLSTQVISRESQPLPNGALPEKSRPLRASIVLPRSVLPRTALQVLIRLEATADSSETQSAIAVDSIEIEAL</sequence>
<proteinExistence type="predicted"/>
<dbReference type="RefSeq" id="WP_210854151.1">
    <property type="nucleotide sequence ID" value="NZ_JAGQDD010000007.1"/>
</dbReference>
<keyword evidence="2" id="KW-1185">Reference proteome</keyword>